<dbReference type="AlphaFoldDB" id="A0AAV9RM67"/>
<gene>
    <name evidence="2" type="ORF">CRENBAI_022339</name>
</gene>
<dbReference type="Proteomes" id="UP001311232">
    <property type="component" value="Unassembled WGS sequence"/>
</dbReference>
<dbReference type="EMBL" id="JAHHUM010001730">
    <property type="protein sequence ID" value="KAK5609969.1"/>
    <property type="molecule type" value="Genomic_DNA"/>
</dbReference>
<name>A0AAV9RM67_9TELE</name>
<organism evidence="2 3">
    <name type="scientific">Crenichthys baileyi</name>
    <name type="common">White River springfish</name>
    <dbReference type="NCBI Taxonomy" id="28760"/>
    <lineage>
        <taxon>Eukaryota</taxon>
        <taxon>Metazoa</taxon>
        <taxon>Chordata</taxon>
        <taxon>Craniata</taxon>
        <taxon>Vertebrata</taxon>
        <taxon>Euteleostomi</taxon>
        <taxon>Actinopterygii</taxon>
        <taxon>Neopterygii</taxon>
        <taxon>Teleostei</taxon>
        <taxon>Neoteleostei</taxon>
        <taxon>Acanthomorphata</taxon>
        <taxon>Ovalentaria</taxon>
        <taxon>Atherinomorphae</taxon>
        <taxon>Cyprinodontiformes</taxon>
        <taxon>Goodeidae</taxon>
        <taxon>Crenichthys</taxon>
    </lineage>
</organism>
<protein>
    <submittedName>
        <fullName evidence="2">Uncharacterized protein</fullName>
    </submittedName>
</protein>
<evidence type="ECO:0000256" key="1">
    <source>
        <dbReference type="SAM" id="MobiDB-lite"/>
    </source>
</evidence>
<feature type="compositionally biased region" description="Low complexity" evidence="1">
    <location>
        <begin position="81"/>
        <end position="98"/>
    </location>
</feature>
<evidence type="ECO:0000313" key="3">
    <source>
        <dbReference type="Proteomes" id="UP001311232"/>
    </source>
</evidence>
<reference evidence="2 3" key="1">
    <citation type="submission" date="2021-06" db="EMBL/GenBank/DDBJ databases">
        <authorList>
            <person name="Palmer J.M."/>
        </authorList>
    </citation>
    <scope>NUCLEOTIDE SEQUENCE [LARGE SCALE GENOMIC DNA]</scope>
    <source>
        <strain evidence="2 3">MEX-2019</strain>
        <tissue evidence="2">Muscle</tissue>
    </source>
</reference>
<comment type="caution">
    <text evidence="2">The sequence shown here is derived from an EMBL/GenBank/DDBJ whole genome shotgun (WGS) entry which is preliminary data.</text>
</comment>
<feature type="region of interest" description="Disordered" evidence="1">
    <location>
        <begin position="49"/>
        <end position="106"/>
    </location>
</feature>
<keyword evidence="3" id="KW-1185">Reference proteome</keyword>
<sequence length="106" mass="12177">MFNRGKFLLASHYVKRQGHMQRAVPRSVLHCLQEPHLVVPVLGVRKPLQEPFPNHLARPPEKKHHKREKSKRCRHDRLPDAESSLPSLSSPAPSQTLPNSRSRSRS</sequence>
<feature type="compositionally biased region" description="Basic residues" evidence="1">
    <location>
        <begin position="61"/>
        <end position="75"/>
    </location>
</feature>
<accession>A0AAV9RM67</accession>
<proteinExistence type="predicted"/>
<evidence type="ECO:0000313" key="2">
    <source>
        <dbReference type="EMBL" id="KAK5609969.1"/>
    </source>
</evidence>